<dbReference type="PANTHER" id="PTHR38099">
    <property type="entry name" value="LARGE RIBOSOMAL RNA SUBUNIT ACCUMULATION PROTEIN YCED"/>
    <property type="match status" value="1"/>
</dbReference>
<evidence type="ECO:0000256" key="6">
    <source>
        <dbReference type="SAM" id="MobiDB-lite"/>
    </source>
</evidence>
<evidence type="ECO:0000256" key="5">
    <source>
        <dbReference type="ARBA" id="ARBA00031841"/>
    </source>
</evidence>
<reference evidence="7" key="1">
    <citation type="submission" date="2021-11" db="EMBL/GenBank/DDBJ databases">
        <title>BS-T2-15 a new species belonging to the Comamonadaceae family isolated from the soil of a French oak forest.</title>
        <authorList>
            <person name="Mieszkin S."/>
            <person name="Alain K."/>
        </authorList>
    </citation>
    <scope>NUCLEOTIDE SEQUENCE</scope>
    <source>
        <strain evidence="7">BS-T2-15</strain>
    </source>
</reference>
<protein>
    <recommendedName>
        <fullName evidence="3">Large ribosomal RNA subunit accumulation protein YceD</fullName>
    </recommendedName>
    <alternativeName>
        <fullName evidence="5">23S rRNA accumulation protein YceD</fullName>
    </alternativeName>
</protein>
<comment type="caution">
    <text evidence="7">The sequence shown here is derived from an EMBL/GenBank/DDBJ whole genome shotgun (WGS) entry which is preliminary data.</text>
</comment>
<dbReference type="InterPro" id="IPR039255">
    <property type="entry name" value="YceD_bac"/>
</dbReference>
<name>A0A9X2C405_9BURK</name>
<dbReference type="GO" id="GO:0042254">
    <property type="term" value="P:ribosome biogenesis"/>
    <property type="evidence" value="ECO:0007669"/>
    <property type="project" value="UniProtKB-KW"/>
</dbReference>
<keyword evidence="8" id="KW-1185">Reference proteome</keyword>
<sequence>MTSPALDPLRLHVANFAADAQEAEGDWAIAELPRLADSECPLDAGSPIKAKADAPGLPPRSASDLGRRVRWHAVGSTRTVGGEDQIWLHLLAGADVILQCQRCLLPLDEAVHVDRHFRFVADEDTAAALDDESEDEILALPRTLNLRDLVEDEMLLALPLVPRHDVCPEAVPMQFGDVEIVEEEANPFASLALLRKDKDGDGGPDIV</sequence>
<dbReference type="InterPro" id="IPR003772">
    <property type="entry name" value="YceD"/>
</dbReference>
<dbReference type="AlphaFoldDB" id="A0A9X2C405"/>
<dbReference type="Pfam" id="PF02620">
    <property type="entry name" value="YceD"/>
    <property type="match status" value="1"/>
</dbReference>
<accession>A0A9X2C405</accession>
<dbReference type="EMBL" id="JAJLJH010000008">
    <property type="protein sequence ID" value="MCK9688325.1"/>
    <property type="molecule type" value="Genomic_DNA"/>
</dbReference>
<evidence type="ECO:0000313" key="8">
    <source>
        <dbReference type="Proteomes" id="UP001139353"/>
    </source>
</evidence>
<dbReference type="GO" id="GO:0005829">
    <property type="term" value="C:cytosol"/>
    <property type="evidence" value="ECO:0007669"/>
    <property type="project" value="TreeGrafter"/>
</dbReference>
<dbReference type="PANTHER" id="PTHR38099:SF1">
    <property type="entry name" value="LARGE RIBOSOMAL RNA SUBUNIT ACCUMULATION PROTEIN YCED"/>
    <property type="match status" value="1"/>
</dbReference>
<dbReference type="Proteomes" id="UP001139353">
    <property type="component" value="Unassembled WGS sequence"/>
</dbReference>
<comment type="similarity">
    <text evidence="2">Belongs to the DUF177 domain family.</text>
</comment>
<proteinExistence type="inferred from homology"/>
<keyword evidence="4" id="KW-0690">Ribosome biogenesis</keyword>
<evidence type="ECO:0000256" key="1">
    <source>
        <dbReference type="ARBA" id="ARBA00002868"/>
    </source>
</evidence>
<evidence type="ECO:0000256" key="4">
    <source>
        <dbReference type="ARBA" id="ARBA00022517"/>
    </source>
</evidence>
<evidence type="ECO:0000313" key="7">
    <source>
        <dbReference type="EMBL" id="MCK9688325.1"/>
    </source>
</evidence>
<comment type="function">
    <text evidence="1">Plays a role in synthesis, processing and/or stability of 23S rRNA.</text>
</comment>
<evidence type="ECO:0000256" key="3">
    <source>
        <dbReference type="ARBA" id="ARBA00015716"/>
    </source>
</evidence>
<feature type="region of interest" description="Disordered" evidence="6">
    <location>
        <begin position="44"/>
        <end position="63"/>
    </location>
</feature>
<organism evidence="7 8">
    <name type="scientific">Scleromatobacter humisilvae</name>
    <dbReference type="NCBI Taxonomy" id="2897159"/>
    <lineage>
        <taxon>Bacteria</taxon>
        <taxon>Pseudomonadati</taxon>
        <taxon>Pseudomonadota</taxon>
        <taxon>Betaproteobacteria</taxon>
        <taxon>Burkholderiales</taxon>
        <taxon>Sphaerotilaceae</taxon>
        <taxon>Scleromatobacter</taxon>
    </lineage>
</organism>
<evidence type="ECO:0000256" key="2">
    <source>
        <dbReference type="ARBA" id="ARBA00010740"/>
    </source>
</evidence>
<dbReference type="RefSeq" id="WP_275684367.1">
    <property type="nucleotide sequence ID" value="NZ_JAJLJH010000008.1"/>
</dbReference>
<gene>
    <name evidence="7" type="ORF">LPC04_21675</name>
</gene>